<dbReference type="InterPro" id="IPR001851">
    <property type="entry name" value="ABC_transp_permease"/>
</dbReference>
<feature type="transmembrane region" description="Helical" evidence="6">
    <location>
        <begin position="169"/>
        <end position="188"/>
    </location>
</feature>
<feature type="transmembrane region" description="Helical" evidence="6">
    <location>
        <begin position="273"/>
        <end position="290"/>
    </location>
</feature>
<accession>A0AA46YL44</accession>
<feature type="transmembrane region" description="Helical" evidence="6">
    <location>
        <begin position="98"/>
        <end position="120"/>
    </location>
</feature>
<evidence type="ECO:0000313" key="8">
    <source>
        <dbReference type="Proteomes" id="UP001164390"/>
    </source>
</evidence>
<feature type="transmembrane region" description="Helical" evidence="6">
    <location>
        <begin position="302"/>
        <end position="319"/>
    </location>
</feature>
<evidence type="ECO:0000256" key="2">
    <source>
        <dbReference type="ARBA" id="ARBA00022475"/>
    </source>
</evidence>
<evidence type="ECO:0000256" key="6">
    <source>
        <dbReference type="SAM" id="Phobius"/>
    </source>
</evidence>
<name>A0AA46YL44_9ACTN</name>
<keyword evidence="3 6" id="KW-0812">Transmembrane</keyword>
<keyword evidence="4 6" id="KW-1133">Transmembrane helix</keyword>
<sequence length="325" mass="33167">MSLTIDRTERRRQRFASIAQKQGAFVVLAILLIVGTFSFDTFATRYSLTNIVVGSSFLAIVALGMTFVILTGGIDLSVGSVFALGGVLAAYGSEYGFIGALLLPVVVCGAIGALQGFFIAYGRMAPFIVTLAGLLGVRGVVFAITDEGSVTPDVESDAFISLGQDGPLGFTWSVVLMLVAYAIAAVVLHRTSAGQSALAIGGSEDAANLMGLPVPRIKLTVYLMSGLLAGLAGALNAARSSSGVTTVGVGMELEAIAAVVIGGTLLTGGRGGVAGTLAGVLLLGVIQKYINLIGDLSSSYQNVVSGLFLLAVVVVQTTLSRNRGP</sequence>
<protein>
    <submittedName>
        <fullName evidence="7">ABC transporter permease</fullName>
    </submittedName>
</protein>
<dbReference type="GO" id="GO:0022857">
    <property type="term" value="F:transmembrane transporter activity"/>
    <property type="evidence" value="ECO:0007669"/>
    <property type="project" value="InterPro"/>
</dbReference>
<evidence type="ECO:0000256" key="4">
    <source>
        <dbReference type="ARBA" id="ARBA00022989"/>
    </source>
</evidence>
<keyword evidence="8" id="KW-1185">Reference proteome</keyword>
<proteinExistence type="predicted"/>
<feature type="transmembrane region" description="Helical" evidence="6">
    <location>
        <begin position="51"/>
        <end position="69"/>
    </location>
</feature>
<gene>
    <name evidence="7" type="ORF">L0C25_21970</name>
</gene>
<dbReference type="PANTHER" id="PTHR32196:SF63">
    <property type="entry name" value="INNER MEMBRANE ABC TRANSPORTER PERMEASE PROTEIN YJFF"/>
    <property type="match status" value="1"/>
</dbReference>
<organism evidence="7 8">
    <name type="scientific">Solicola gregarius</name>
    <dbReference type="NCBI Taxonomy" id="2908642"/>
    <lineage>
        <taxon>Bacteria</taxon>
        <taxon>Bacillati</taxon>
        <taxon>Actinomycetota</taxon>
        <taxon>Actinomycetes</taxon>
        <taxon>Propionibacteriales</taxon>
        <taxon>Nocardioidaceae</taxon>
        <taxon>Solicola</taxon>
    </lineage>
</organism>
<dbReference type="AlphaFoldDB" id="A0AA46YL44"/>
<evidence type="ECO:0000256" key="3">
    <source>
        <dbReference type="ARBA" id="ARBA00022692"/>
    </source>
</evidence>
<comment type="subcellular location">
    <subcellularLocation>
        <location evidence="1">Cell membrane</location>
        <topology evidence="1">Multi-pass membrane protein</topology>
    </subcellularLocation>
</comment>
<feature type="transmembrane region" description="Helical" evidence="6">
    <location>
        <begin position="219"/>
        <end position="238"/>
    </location>
</feature>
<reference evidence="7" key="1">
    <citation type="submission" date="2022-01" db="EMBL/GenBank/DDBJ databases">
        <title>Nocardioidaceae gen. sp. A5X3R13.</title>
        <authorList>
            <person name="Lopez Marin M.A."/>
            <person name="Uhlik O."/>
        </authorList>
    </citation>
    <scope>NUCLEOTIDE SEQUENCE</scope>
    <source>
        <strain evidence="7">A5X3R13</strain>
    </source>
</reference>
<keyword evidence="2" id="KW-1003">Cell membrane</keyword>
<dbReference type="Proteomes" id="UP001164390">
    <property type="component" value="Chromosome"/>
</dbReference>
<feature type="transmembrane region" description="Helical" evidence="6">
    <location>
        <begin position="127"/>
        <end position="145"/>
    </location>
</feature>
<feature type="transmembrane region" description="Helical" evidence="6">
    <location>
        <begin position="21"/>
        <end position="39"/>
    </location>
</feature>
<evidence type="ECO:0000256" key="5">
    <source>
        <dbReference type="ARBA" id="ARBA00023136"/>
    </source>
</evidence>
<dbReference type="PANTHER" id="PTHR32196">
    <property type="entry name" value="ABC TRANSPORTER PERMEASE PROTEIN YPHD-RELATED-RELATED"/>
    <property type="match status" value="1"/>
</dbReference>
<dbReference type="RefSeq" id="WP_271633934.1">
    <property type="nucleotide sequence ID" value="NZ_CP094970.1"/>
</dbReference>
<evidence type="ECO:0000313" key="7">
    <source>
        <dbReference type="EMBL" id="UYM05156.1"/>
    </source>
</evidence>
<dbReference type="Pfam" id="PF02653">
    <property type="entry name" value="BPD_transp_2"/>
    <property type="match status" value="1"/>
</dbReference>
<evidence type="ECO:0000256" key="1">
    <source>
        <dbReference type="ARBA" id="ARBA00004651"/>
    </source>
</evidence>
<dbReference type="KEGG" id="sgrg:L0C25_21970"/>
<keyword evidence="5 6" id="KW-0472">Membrane</keyword>
<dbReference type="CDD" id="cd06579">
    <property type="entry name" value="TM_PBP1_transp_AraH_like"/>
    <property type="match status" value="1"/>
</dbReference>
<dbReference type="GO" id="GO:0005886">
    <property type="term" value="C:plasma membrane"/>
    <property type="evidence" value="ECO:0007669"/>
    <property type="project" value="UniProtKB-SubCell"/>
</dbReference>
<dbReference type="EMBL" id="CP094970">
    <property type="protein sequence ID" value="UYM05156.1"/>
    <property type="molecule type" value="Genomic_DNA"/>
</dbReference>
<feature type="transmembrane region" description="Helical" evidence="6">
    <location>
        <begin position="76"/>
        <end position="92"/>
    </location>
</feature>